<evidence type="ECO:0000313" key="2">
    <source>
        <dbReference type="Proteomes" id="UP000008075"/>
    </source>
</evidence>
<dbReference type="AlphaFoldDB" id="D3VIU7"/>
<sequence>MIWQEKDNVIYNKVLAYTRRLSSCRFVGCILKSIGYRTLRQVGYIGKSRR</sequence>
<reference evidence="1 2" key="1">
    <citation type="journal article" date="2011" name="PLoS ONE">
        <title>The entomopathogenic bacterial endosymbionts xenorhabdus and photorhabdus: convergent lifestyles from divergent genomes.</title>
        <authorList>
            <person name="Chaston J.M."/>
            <person name="Suen G."/>
            <person name="Tucker S.L."/>
            <person name="Andersen A.W."/>
            <person name="Bhasin A."/>
            <person name="Bode E."/>
            <person name="Bode H.B."/>
            <person name="Brachmann A.O."/>
            <person name="Cowles C.E."/>
            <person name="Cowles K.N."/>
            <person name="Darby C."/>
            <person name="de Leon L."/>
            <person name="Drace K."/>
            <person name="Du Z."/>
            <person name="Givaudan A."/>
            <person name="Herbert Tran E.E."/>
            <person name="Jewell K.A."/>
            <person name="Knack J.J."/>
            <person name="Krasomil-Osterfeld K.C."/>
            <person name="Kukor R."/>
            <person name="Lanois A."/>
            <person name="Latreille P."/>
            <person name="Leimgruber N.K."/>
            <person name="Lipke C.M."/>
            <person name="Liu R."/>
            <person name="Lu X."/>
            <person name="Martens E.C."/>
            <person name="Marri P.R."/>
            <person name="Medigue C."/>
            <person name="Menard M.L."/>
            <person name="Miller N.M."/>
            <person name="Morales-Soto N."/>
            <person name="Norton S."/>
            <person name="Ogier J.C."/>
            <person name="Orchard S.S."/>
            <person name="Park D."/>
            <person name="Park Y."/>
            <person name="Qurollo B.A."/>
            <person name="Sugar D.R."/>
            <person name="Richards G.R."/>
            <person name="Rouy Z."/>
            <person name="Slominski B."/>
            <person name="Slominski K."/>
            <person name="Snyder H."/>
            <person name="Tjaden B.C."/>
            <person name="van der Hoeven R."/>
            <person name="Welch R.D."/>
            <person name="Wheeler C."/>
            <person name="Xiang B."/>
            <person name="Barbazuk B."/>
            <person name="Gaudriault S."/>
            <person name="Goodner B."/>
            <person name="Slater S.C."/>
            <person name="Forst S."/>
            <person name="Goldman B.S."/>
            <person name="Goodrich-Blair H."/>
        </authorList>
    </citation>
    <scope>NUCLEOTIDE SEQUENCE [LARGE SCALE GENOMIC DNA]</scope>
    <source>
        <strain evidence="2">ATCC 19061 / DSM 3370 / CCUG 14189 / LMG 1036 / NCIMB 9965 / AN6</strain>
    </source>
</reference>
<dbReference type="Proteomes" id="UP000008075">
    <property type="component" value="Chromosome"/>
</dbReference>
<dbReference type="EMBL" id="FN667742">
    <property type="protein sequence ID" value="CBJ88647.1"/>
    <property type="molecule type" value="Genomic_DNA"/>
</dbReference>
<evidence type="ECO:0000313" key="1">
    <source>
        <dbReference type="EMBL" id="CBJ88647.1"/>
    </source>
</evidence>
<dbReference type="KEGG" id="xne:XNC1_0573"/>
<accession>D3VIU7</accession>
<gene>
    <name evidence="1" type="ordered locus">XNC1_0573</name>
</gene>
<name>D3VIU7_XENNA</name>
<organism evidence="1 2">
    <name type="scientific">Xenorhabdus nematophila (strain ATCC 19061 / DSM 3370 / CCUG 14189 / LMG 1036 / NCIMB 9965 / AN6)</name>
    <dbReference type="NCBI Taxonomy" id="406817"/>
    <lineage>
        <taxon>Bacteria</taxon>
        <taxon>Pseudomonadati</taxon>
        <taxon>Pseudomonadota</taxon>
        <taxon>Gammaproteobacteria</taxon>
        <taxon>Enterobacterales</taxon>
        <taxon>Morganellaceae</taxon>
        <taxon>Xenorhabdus</taxon>
    </lineage>
</organism>
<proteinExistence type="predicted"/>
<dbReference type="STRING" id="406817.XNC1_0573"/>
<keyword evidence="2" id="KW-1185">Reference proteome</keyword>
<dbReference type="HOGENOM" id="CLU_3124265_0_0_6"/>
<protein>
    <submittedName>
        <fullName evidence="1">Uncharacterized protein</fullName>
    </submittedName>
</protein>